<evidence type="ECO:0000313" key="4">
    <source>
        <dbReference type="Proteomes" id="UP001206925"/>
    </source>
</evidence>
<proteinExistence type="predicted"/>
<keyword evidence="1" id="KW-0472">Membrane</keyword>
<accession>A0AAD5C484</accession>
<dbReference type="SUPFAM" id="SSF56112">
    <property type="entry name" value="Protein kinase-like (PK-like)"/>
    <property type="match status" value="1"/>
</dbReference>
<dbReference type="PANTHER" id="PTHR48055">
    <property type="entry name" value="LEUCINE-RICH REPEAT RECEPTOR PROTEIN KINASE EMS1"/>
    <property type="match status" value="1"/>
</dbReference>
<dbReference type="EMBL" id="JAMZMK010009903">
    <property type="protein sequence ID" value="KAI7733819.1"/>
    <property type="molecule type" value="Genomic_DNA"/>
</dbReference>
<evidence type="ECO:0000259" key="2">
    <source>
        <dbReference type="PROSITE" id="PS50011"/>
    </source>
</evidence>
<evidence type="ECO:0000256" key="1">
    <source>
        <dbReference type="SAM" id="Phobius"/>
    </source>
</evidence>
<dbReference type="PROSITE" id="PS50011">
    <property type="entry name" value="PROTEIN_KINASE_DOM"/>
    <property type="match status" value="1"/>
</dbReference>
<name>A0AAD5C484_AMBAR</name>
<evidence type="ECO:0000313" key="3">
    <source>
        <dbReference type="EMBL" id="KAI7733819.1"/>
    </source>
</evidence>
<dbReference type="InterPro" id="IPR051564">
    <property type="entry name" value="LRR_receptor-like_kinase"/>
</dbReference>
<dbReference type="Gene3D" id="1.10.510.10">
    <property type="entry name" value="Transferase(Phosphotransferase) domain 1"/>
    <property type="match status" value="1"/>
</dbReference>
<protein>
    <recommendedName>
        <fullName evidence="2">Protein kinase domain-containing protein</fullName>
    </recommendedName>
</protein>
<dbReference type="Proteomes" id="UP001206925">
    <property type="component" value="Unassembled WGS sequence"/>
</dbReference>
<reference evidence="3" key="1">
    <citation type="submission" date="2022-06" db="EMBL/GenBank/DDBJ databases">
        <title>Uncovering the hologenomic basis of an extraordinary plant invasion.</title>
        <authorList>
            <person name="Bieker V.C."/>
            <person name="Martin M.D."/>
            <person name="Gilbert T."/>
            <person name="Hodgins K."/>
            <person name="Battlay P."/>
            <person name="Petersen B."/>
            <person name="Wilson J."/>
        </authorList>
    </citation>
    <scope>NUCLEOTIDE SEQUENCE</scope>
    <source>
        <strain evidence="3">AA19_3_7</strain>
        <tissue evidence="3">Leaf</tissue>
    </source>
</reference>
<dbReference type="AlphaFoldDB" id="A0AAD5C484"/>
<feature type="domain" description="Protein kinase" evidence="2">
    <location>
        <begin position="249"/>
        <end position="520"/>
    </location>
</feature>
<dbReference type="Pfam" id="PF07714">
    <property type="entry name" value="PK_Tyr_Ser-Thr"/>
    <property type="match status" value="1"/>
</dbReference>
<dbReference type="InterPro" id="IPR000719">
    <property type="entry name" value="Prot_kinase_dom"/>
</dbReference>
<dbReference type="InterPro" id="IPR043891">
    <property type="entry name" value="SPARK"/>
</dbReference>
<organism evidence="3 4">
    <name type="scientific">Ambrosia artemisiifolia</name>
    <name type="common">Common ragweed</name>
    <dbReference type="NCBI Taxonomy" id="4212"/>
    <lineage>
        <taxon>Eukaryota</taxon>
        <taxon>Viridiplantae</taxon>
        <taxon>Streptophyta</taxon>
        <taxon>Embryophyta</taxon>
        <taxon>Tracheophyta</taxon>
        <taxon>Spermatophyta</taxon>
        <taxon>Magnoliopsida</taxon>
        <taxon>eudicotyledons</taxon>
        <taxon>Gunneridae</taxon>
        <taxon>Pentapetalae</taxon>
        <taxon>asterids</taxon>
        <taxon>campanulids</taxon>
        <taxon>Asterales</taxon>
        <taxon>Asteraceae</taxon>
        <taxon>Asteroideae</taxon>
        <taxon>Heliantheae alliance</taxon>
        <taxon>Heliantheae</taxon>
        <taxon>Ambrosia</taxon>
    </lineage>
</organism>
<gene>
    <name evidence="3" type="ORF">M8C21_008938</name>
</gene>
<dbReference type="SMART" id="SM00220">
    <property type="entry name" value="S_TKc"/>
    <property type="match status" value="1"/>
</dbReference>
<feature type="transmembrane region" description="Helical" evidence="1">
    <location>
        <begin position="190"/>
        <end position="209"/>
    </location>
</feature>
<dbReference type="Gene3D" id="3.30.200.20">
    <property type="entry name" value="Phosphorylase Kinase, domain 1"/>
    <property type="match status" value="1"/>
</dbReference>
<dbReference type="PROSITE" id="PS00108">
    <property type="entry name" value="PROTEIN_KINASE_ST"/>
    <property type="match status" value="1"/>
</dbReference>
<dbReference type="PANTHER" id="PTHR48055:SF26">
    <property type="entry name" value="TRANSFERASE, PROTEIN KINASE RLK-PELLE-URK-2 FAMILY"/>
    <property type="match status" value="1"/>
</dbReference>
<keyword evidence="4" id="KW-1185">Reference proteome</keyword>
<dbReference type="GO" id="GO:0004672">
    <property type="term" value="F:protein kinase activity"/>
    <property type="evidence" value="ECO:0007669"/>
    <property type="project" value="InterPro"/>
</dbReference>
<keyword evidence="1" id="KW-0812">Transmembrane</keyword>
<dbReference type="InterPro" id="IPR011009">
    <property type="entry name" value="Kinase-like_dom_sf"/>
</dbReference>
<comment type="caution">
    <text evidence="3">The sequence shown here is derived from an EMBL/GenBank/DDBJ whole genome shotgun (WGS) entry which is preliminary data.</text>
</comment>
<sequence>CQPSLTHCPLKFKNITTGLNSTCEEGTWNVFLQDKCCKEPFNIYLDALALRANQTGKIYLNSTEQTSCLNKIKNNVTDVFACGIDKLTITSGVKGCSGLVVQDVLTKLGDEVRGLSRGCSLLKHSDGGGRSGYWKRSFAVLTSLTSSRIDNLIWVQNIHRCLGSVTNDLKEYADTSTQEKKKGKKDTAEIVGPLAGILAVVIVCVYIIVRRCQKSRAKAQEDGTKRDLPKKSEYLKVPLKEIHYATNNLDQSNYIGEGTAGKVYKGRLKNKRRVAIKHIINEEFVETFLREVKNLALVKHPNLVTLLGYCDNGDECFLIYELCVNGNLAEWLFGNNKKLTWIQRLEIAVDSARGLWFLHTYSEGCIVHRDIKPTNILLGPKLEAKLSDFGLSKVIDIGETYASSEVRGTFGYVDPEYQSDRQVNSAGDVYSFGIVLLQIISGKKVINMNASKPMSLVRMAKSLTRGGSIVGFADPSLEGEYSTEAFEIAFKLAMSCTGHKPERPSMGQVVEALEKAHELSVKVMASKTPLNIQA</sequence>
<feature type="non-terminal residue" evidence="3">
    <location>
        <position position="534"/>
    </location>
</feature>
<dbReference type="Pfam" id="PF19160">
    <property type="entry name" value="SPARK"/>
    <property type="match status" value="1"/>
</dbReference>
<dbReference type="InterPro" id="IPR001245">
    <property type="entry name" value="Ser-Thr/Tyr_kinase_cat_dom"/>
</dbReference>
<dbReference type="GO" id="GO:0005524">
    <property type="term" value="F:ATP binding"/>
    <property type="evidence" value="ECO:0007669"/>
    <property type="project" value="InterPro"/>
</dbReference>
<dbReference type="InterPro" id="IPR008271">
    <property type="entry name" value="Ser/Thr_kinase_AS"/>
</dbReference>
<keyword evidence="1" id="KW-1133">Transmembrane helix</keyword>
<dbReference type="GO" id="GO:0016020">
    <property type="term" value="C:membrane"/>
    <property type="evidence" value="ECO:0007669"/>
    <property type="project" value="TreeGrafter"/>
</dbReference>
<dbReference type="FunFam" id="1.10.510.10:FF:000530">
    <property type="entry name" value="probable receptor-like protein kinase At5g59700"/>
    <property type="match status" value="1"/>
</dbReference>